<reference evidence="1" key="1">
    <citation type="submission" date="2018-02" db="EMBL/GenBank/DDBJ databases">
        <title>Rhizophora mucronata_Transcriptome.</title>
        <authorList>
            <person name="Meera S.P."/>
            <person name="Sreeshan A."/>
            <person name="Augustine A."/>
        </authorList>
    </citation>
    <scope>NUCLEOTIDE SEQUENCE</scope>
    <source>
        <tissue evidence="1">Leaf</tissue>
    </source>
</reference>
<proteinExistence type="predicted"/>
<sequence>MLLVMALKMELAVMYNNLINFVKWHRSA</sequence>
<dbReference type="AlphaFoldDB" id="A0A2P2QS16"/>
<name>A0A2P2QS16_RHIMU</name>
<evidence type="ECO:0000313" key="1">
    <source>
        <dbReference type="EMBL" id="MBX69809.1"/>
    </source>
</evidence>
<protein>
    <submittedName>
        <fullName evidence="1">Uncharacterized protein</fullName>
    </submittedName>
</protein>
<organism evidence="1">
    <name type="scientific">Rhizophora mucronata</name>
    <name type="common">Asiatic mangrove</name>
    <dbReference type="NCBI Taxonomy" id="61149"/>
    <lineage>
        <taxon>Eukaryota</taxon>
        <taxon>Viridiplantae</taxon>
        <taxon>Streptophyta</taxon>
        <taxon>Embryophyta</taxon>
        <taxon>Tracheophyta</taxon>
        <taxon>Spermatophyta</taxon>
        <taxon>Magnoliopsida</taxon>
        <taxon>eudicotyledons</taxon>
        <taxon>Gunneridae</taxon>
        <taxon>Pentapetalae</taxon>
        <taxon>rosids</taxon>
        <taxon>fabids</taxon>
        <taxon>Malpighiales</taxon>
        <taxon>Rhizophoraceae</taxon>
        <taxon>Rhizophora</taxon>
    </lineage>
</organism>
<dbReference type="EMBL" id="GGEC01089325">
    <property type="protein sequence ID" value="MBX69809.1"/>
    <property type="molecule type" value="Transcribed_RNA"/>
</dbReference>
<accession>A0A2P2QS16</accession>